<dbReference type="OrthoDB" id="3267293at2759"/>
<evidence type="ECO:0000313" key="3">
    <source>
        <dbReference type="EMBL" id="THH29350.1"/>
    </source>
</evidence>
<protein>
    <submittedName>
        <fullName evidence="3">Uncharacterized protein</fullName>
    </submittedName>
</protein>
<feature type="transmembrane region" description="Helical" evidence="2">
    <location>
        <begin position="109"/>
        <end position="129"/>
    </location>
</feature>
<dbReference type="Pfam" id="PF01554">
    <property type="entry name" value="MatE"/>
    <property type="match status" value="1"/>
</dbReference>
<keyword evidence="2" id="KW-1133">Transmembrane helix</keyword>
<evidence type="ECO:0000313" key="4">
    <source>
        <dbReference type="Proteomes" id="UP000308730"/>
    </source>
</evidence>
<feature type="transmembrane region" description="Helical" evidence="2">
    <location>
        <begin position="12"/>
        <end position="30"/>
    </location>
</feature>
<feature type="transmembrane region" description="Helical" evidence="2">
    <location>
        <begin position="173"/>
        <end position="195"/>
    </location>
</feature>
<evidence type="ECO:0000256" key="2">
    <source>
        <dbReference type="SAM" id="Phobius"/>
    </source>
</evidence>
<comment type="similarity">
    <text evidence="1">Belongs to the multi antimicrobial extrusion (MATE) (TC 2.A.66.1) family.</text>
</comment>
<organism evidence="3 4">
    <name type="scientific">Antrodiella citrinella</name>
    <dbReference type="NCBI Taxonomy" id="2447956"/>
    <lineage>
        <taxon>Eukaryota</taxon>
        <taxon>Fungi</taxon>
        <taxon>Dikarya</taxon>
        <taxon>Basidiomycota</taxon>
        <taxon>Agaricomycotina</taxon>
        <taxon>Agaricomycetes</taxon>
        <taxon>Polyporales</taxon>
        <taxon>Steccherinaceae</taxon>
        <taxon>Antrodiella</taxon>
    </lineage>
</organism>
<comment type="caution">
    <text evidence="3">The sequence shown here is derived from an EMBL/GenBank/DDBJ whole genome shotgun (WGS) entry which is preliminary data.</text>
</comment>
<dbReference type="InterPro" id="IPR002528">
    <property type="entry name" value="MATE_fam"/>
</dbReference>
<accession>A0A4S4N0Y6</accession>
<reference evidence="3 4" key="1">
    <citation type="submission" date="2019-02" db="EMBL/GenBank/DDBJ databases">
        <title>Genome sequencing of the rare red list fungi Antrodiella citrinella (Flaviporus citrinellus).</title>
        <authorList>
            <person name="Buettner E."/>
            <person name="Kellner H."/>
        </authorList>
    </citation>
    <scope>NUCLEOTIDE SEQUENCE [LARGE SCALE GENOMIC DNA]</scope>
    <source>
        <strain evidence="3 4">DSM 108506</strain>
    </source>
</reference>
<gene>
    <name evidence="3" type="ORF">EUX98_g4835</name>
</gene>
<dbReference type="PANTHER" id="PTHR11206">
    <property type="entry name" value="MULTIDRUG RESISTANCE PROTEIN"/>
    <property type="match status" value="1"/>
</dbReference>
<dbReference type="GO" id="GO:0016020">
    <property type="term" value="C:membrane"/>
    <property type="evidence" value="ECO:0007669"/>
    <property type="project" value="InterPro"/>
</dbReference>
<dbReference type="EMBL" id="SGPM01000128">
    <property type="protein sequence ID" value="THH29350.1"/>
    <property type="molecule type" value="Genomic_DNA"/>
</dbReference>
<sequence length="363" mass="38912">MAHRAHMQEHSIVLAPIISTGHLGTVPLAATTVATMISNVTGYGVISGLTGALDHVLDPGSPASLFTGFWCICTSFVLLVTFIPMTMMWSSIERLLVSLRQSPDMVQLTMLNLHLTALSIPAFAAYEVLKRYLNSKGLGSVHTRLTTLAATLNATLNYVLVHGPSSVRLGFPGAPIATAACYNFVAVSTALYILLRPCAIQIQAVTTEMNKPDKPSMLRGLGVVMFLGLGGVARTAATSWSKDVIGFSTSVFVHQHAMLVLHLKSPQSRTCFVSDSGSPDCYDVVSVSSAKCYWRMFSTLEHLLSTGCVGRAKLAIVAASLVTVGAALGMCNILYWYCDSWSRIITNDPGKSLLYTSFTAPNI</sequence>
<dbReference type="AlphaFoldDB" id="A0A4S4N0Y6"/>
<dbReference type="GO" id="GO:0015297">
    <property type="term" value="F:antiporter activity"/>
    <property type="evidence" value="ECO:0007669"/>
    <property type="project" value="InterPro"/>
</dbReference>
<dbReference type="Proteomes" id="UP000308730">
    <property type="component" value="Unassembled WGS sequence"/>
</dbReference>
<dbReference type="GO" id="GO:0042910">
    <property type="term" value="F:xenobiotic transmembrane transporter activity"/>
    <property type="evidence" value="ECO:0007669"/>
    <property type="project" value="InterPro"/>
</dbReference>
<keyword evidence="4" id="KW-1185">Reference proteome</keyword>
<name>A0A4S4N0Y6_9APHY</name>
<feature type="transmembrane region" description="Helical" evidence="2">
    <location>
        <begin position="69"/>
        <end position="89"/>
    </location>
</feature>
<proteinExistence type="inferred from homology"/>
<feature type="transmembrane region" description="Helical" evidence="2">
    <location>
        <begin position="314"/>
        <end position="337"/>
    </location>
</feature>
<keyword evidence="2" id="KW-0472">Membrane</keyword>
<evidence type="ECO:0000256" key="1">
    <source>
        <dbReference type="ARBA" id="ARBA00010199"/>
    </source>
</evidence>
<feature type="transmembrane region" description="Helical" evidence="2">
    <location>
        <begin position="216"/>
        <end position="233"/>
    </location>
</feature>
<keyword evidence="2" id="KW-0812">Transmembrane</keyword>